<dbReference type="InterPro" id="IPR003959">
    <property type="entry name" value="ATPase_AAA_core"/>
</dbReference>
<protein>
    <recommendedName>
        <fullName evidence="8">Transitional endoplasmic reticulum ATPase</fullName>
    </recommendedName>
</protein>
<evidence type="ECO:0000259" key="4">
    <source>
        <dbReference type="Pfam" id="PF00004"/>
    </source>
</evidence>
<reference evidence="6" key="2">
    <citation type="submission" date="2020-08" db="EMBL/GenBank/DDBJ databases">
        <title>Plant Genome Project.</title>
        <authorList>
            <person name="Zhang R.-G."/>
        </authorList>
    </citation>
    <scope>NUCLEOTIDE SEQUENCE</scope>
    <source>
        <strain evidence="6">Huo1</strain>
        <tissue evidence="6">Leaf</tissue>
    </source>
</reference>
<dbReference type="GO" id="GO:0016887">
    <property type="term" value="F:ATP hydrolysis activity"/>
    <property type="evidence" value="ECO:0007669"/>
    <property type="project" value="InterPro"/>
</dbReference>
<organism evidence="6">
    <name type="scientific">Salvia splendens</name>
    <name type="common">Scarlet sage</name>
    <dbReference type="NCBI Taxonomy" id="180675"/>
    <lineage>
        <taxon>Eukaryota</taxon>
        <taxon>Viridiplantae</taxon>
        <taxon>Streptophyta</taxon>
        <taxon>Embryophyta</taxon>
        <taxon>Tracheophyta</taxon>
        <taxon>Spermatophyta</taxon>
        <taxon>Magnoliopsida</taxon>
        <taxon>eudicotyledons</taxon>
        <taxon>Gunneridae</taxon>
        <taxon>Pentapetalae</taxon>
        <taxon>asterids</taxon>
        <taxon>lamiids</taxon>
        <taxon>Lamiales</taxon>
        <taxon>Lamiaceae</taxon>
        <taxon>Nepetoideae</taxon>
        <taxon>Mentheae</taxon>
        <taxon>Salviinae</taxon>
        <taxon>Salvia</taxon>
        <taxon>Salvia subgen. Calosphace</taxon>
        <taxon>core Calosphace</taxon>
    </lineage>
</organism>
<name>A0A8X8WY97_SALSN</name>
<evidence type="ECO:0000256" key="1">
    <source>
        <dbReference type="ARBA" id="ARBA00022741"/>
    </source>
</evidence>
<keyword evidence="1" id="KW-0547">Nucleotide-binding</keyword>
<feature type="domain" description="CI111 double-psi beta barrel" evidence="5">
    <location>
        <begin position="43"/>
        <end position="137"/>
    </location>
</feature>
<keyword evidence="7" id="KW-1185">Reference proteome</keyword>
<dbReference type="PANTHER" id="PTHR23077:SF171">
    <property type="entry name" value="NUCLEAR VALOSIN-CONTAINING PROTEIN-LIKE"/>
    <property type="match status" value="1"/>
</dbReference>
<feature type="domain" description="ATPase AAA-type core" evidence="4">
    <location>
        <begin position="429"/>
        <end position="518"/>
    </location>
</feature>
<dbReference type="EMBL" id="PNBA02000013">
    <property type="protein sequence ID" value="KAG6403270.1"/>
    <property type="molecule type" value="Genomic_DNA"/>
</dbReference>
<evidence type="ECO:0000256" key="2">
    <source>
        <dbReference type="ARBA" id="ARBA00022840"/>
    </source>
</evidence>
<feature type="region of interest" description="Disordered" evidence="3">
    <location>
        <begin position="1"/>
        <end position="23"/>
    </location>
</feature>
<evidence type="ECO:0008006" key="8">
    <source>
        <dbReference type="Google" id="ProtNLM"/>
    </source>
</evidence>
<dbReference type="InterPro" id="IPR050168">
    <property type="entry name" value="AAA_ATPase_domain"/>
</dbReference>
<dbReference type="GO" id="GO:0005524">
    <property type="term" value="F:ATP binding"/>
    <property type="evidence" value="ECO:0007669"/>
    <property type="project" value="UniProtKB-KW"/>
</dbReference>
<keyword evidence="2" id="KW-0067">ATP-binding</keyword>
<sequence length="559" mass="60577">MPTMKNSKTPSKTSNSVQSNVLSSPYSLPSSPFAPTHEQLLHSLDEAAAQFPSLISTTAFVGTVVHDAVLNSREYKIWLSETAMLSSSIPLGSLVSVSLSSSDKGMSGYPLCKLSDECAQCFGFDVTDNLADEPGTSLLLRPYSHQLRVVFVYPVKRHSLTGNGNGARCGPAASYISVDSQMEIYLSPVYLKGNKNKTGMQTSSHLESFNELAYRQAENSKISSPKTPSVSQSKISSPCSAESHMSNYDKSTLEMTYSSAAFNIYGMDEILRDDSSRKLLETCVGSWLCSRILLSGNFVAVPVLSELCVFQVMGPERLSSNGEIRNSNSEFLARGLDNGKYVLSAFSIDGGTKINFLSAGDVVVESSMRGYMEDPDAGHGPIRKNLEANLLMLGGLTKEYSVLKDIIVSSAVQMTVASLGLRPTKGKLLVNTMEKLKKALHEVFETAIKASPAVVFIDELDAIAPARKDGGDELSQRMVATLLNLMDGISRSDGVLVIAATNRPDSIEPALRRPGLMLLRLYSLTKLMVLLSLAEKKAMDYQSVIGLSVSYLLNWMVTT</sequence>
<dbReference type="Pfam" id="PF00004">
    <property type="entry name" value="AAA"/>
    <property type="match status" value="1"/>
</dbReference>
<evidence type="ECO:0000256" key="3">
    <source>
        <dbReference type="SAM" id="MobiDB-lite"/>
    </source>
</evidence>
<accession>A0A8X8WY97</accession>
<dbReference type="PANTHER" id="PTHR23077">
    <property type="entry name" value="AAA-FAMILY ATPASE"/>
    <property type="match status" value="1"/>
</dbReference>
<dbReference type="AlphaFoldDB" id="A0A8X8WY97"/>
<reference evidence="6" key="1">
    <citation type="submission" date="2018-01" db="EMBL/GenBank/DDBJ databases">
        <authorList>
            <person name="Mao J.F."/>
        </authorList>
    </citation>
    <scope>NUCLEOTIDE SEQUENCE</scope>
    <source>
        <strain evidence="6">Huo1</strain>
        <tissue evidence="6">Leaf</tissue>
    </source>
</reference>
<dbReference type="Pfam" id="PF26429">
    <property type="entry name" value="DPBB_CI111"/>
    <property type="match status" value="1"/>
</dbReference>
<evidence type="ECO:0000313" key="7">
    <source>
        <dbReference type="Proteomes" id="UP000298416"/>
    </source>
</evidence>
<gene>
    <name evidence="6" type="ORF">SASPL_135487</name>
</gene>
<comment type="caution">
    <text evidence="6">The sequence shown here is derived from an EMBL/GenBank/DDBJ whole genome shotgun (WGS) entry which is preliminary data.</text>
</comment>
<dbReference type="Proteomes" id="UP000298416">
    <property type="component" value="Unassembled WGS sequence"/>
</dbReference>
<proteinExistence type="predicted"/>
<dbReference type="InterPro" id="IPR058958">
    <property type="entry name" value="DPBB_CI111"/>
</dbReference>
<dbReference type="SUPFAM" id="SSF52540">
    <property type="entry name" value="P-loop containing nucleoside triphosphate hydrolases"/>
    <property type="match status" value="1"/>
</dbReference>
<dbReference type="InterPro" id="IPR027417">
    <property type="entry name" value="P-loop_NTPase"/>
</dbReference>
<evidence type="ECO:0000259" key="5">
    <source>
        <dbReference type="Pfam" id="PF26429"/>
    </source>
</evidence>
<evidence type="ECO:0000313" key="6">
    <source>
        <dbReference type="EMBL" id="KAG6403270.1"/>
    </source>
</evidence>
<dbReference type="Gene3D" id="3.40.50.300">
    <property type="entry name" value="P-loop containing nucleotide triphosphate hydrolases"/>
    <property type="match status" value="1"/>
</dbReference>